<dbReference type="EMBL" id="JARBDR010000214">
    <property type="protein sequence ID" value="KAJ8318448.1"/>
    <property type="molecule type" value="Genomic_DNA"/>
</dbReference>
<dbReference type="Proteomes" id="UP001217089">
    <property type="component" value="Unassembled WGS sequence"/>
</dbReference>
<feature type="compositionally biased region" description="Basic and acidic residues" evidence="1">
    <location>
        <begin position="796"/>
        <end position="820"/>
    </location>
</feature>
<gene>
    <name evidence="2" type="ORF">KUTeg_003539</name>
</gene>
<feature type="region of interest" description="Disordered" evidence="1">
    <location>
        <begin position="581"/>
        <end position="655"/>
    </location>
</feature>
<sequence>MERSDESKESDMEKSYEEAKLSESTDHITLDSTTYEQTEEIIEQSFQSEDFEIKEAKQEDMDESFEEKDDEMDKSGTISEATSEYKPTMAFENLGFSDEDNIRENQVITKGQESPEKSYLSKQISSEDLEERPTQFDFDAELREEIEQQQIAIQEMEKRQAEFQFSHYLITSKHDIIDQTVLENKEDDKHQEDLKRSDDFVSNLQEEEVQEGELDMVESDTQEEDEDILEGRSSESSSDNGEVFDEISGRFVPWEIQHQFRRQFSDSYINQEKKTSLQSARSIDLGTFYRRDHDDQTQYDSVTFMKETDASDSAETSPNKPVQRKQVRFSFNDSDVEPRAESPQELEEETLRFEQYYIKESPDKIVRFVDSGTETDLSVDDYRQQYVDASKTEKLSPSEPHNLISETHEQAVIDNILKSRMAVRVEHRDAATTTSEEELTIQRSSVSSFSSEATTSSFVTTGSFAELSIERTSAEKHIVTDHLSGEELFAREDVTTDTSLTPVKETSSTLDSEVISVVSRESRLAQQELLQESSDERDRSLSPSNESEELSTTYEGQETEVHEQKSESKFTIAFPSFGKSLADNEIYESSETGDTTEEKLSPIEETPQDDFPEEQEEIKPEKKVTFQTEHDVQHLQSASSEDLVKTSTSSSEMSMEPTLLAASYDLDSGHVSHVVTAYDMSPDSVEKQFPVPATTKAILSSPEDDVFEADACTFEDDKGFLMVSDTGKKIMSREKKLSSSGESCPSPPAPTPKDSSAVAHETMPDLEGAAIKLQDELIDSNEDLTPECENSQDLEITLRDSKLETKQETTEGDKTEHSPCDDTDSPFEILSPVDAEEFEKYMEDSGKSQQMATSFESVTTTTSSFSEIQSSDIMTMSDQKSEMMMSFEVAPLEPSAPPMPDIKSESSFEQSSPISSEPSEKGLGSPLDVPEHSDSGILLPDLVQGSAVCGDQQTQSLKGQKVSLPNGPTEVEYNPEIDIDYSEDYTPAHMTESEQPDIIQSTSPTMPTGQTTVFDIEATETQQEKQIDSEEKQEIRTTEEVQREAALYESTSYVTHEVIEELRVQPGFDPLASSDQTLYGLDMPSEETGGMSISMSQMESSGRFDTEPESDSINVSGGLVSQLDEDTSEKDLVMTETDKEVDSGLPQSQLEASSDALDEKDDEMAYTTTENLEIEQEIAAPPEETISYDIKSYTVYPGKRALELDETQEEILQREAEMEILTGVEALTPDSDTQDIRDLQDIQATQEDRENLEYQEQEIDGCQMYVEQIYEEADDTYDDNDDEGYMRGGEEMVGVDEFKQQTLTVEEDEFAGKSDDELLELVEDKEDNSQVKVLVTKPSRGDESVQEGQSEYEEGDDNQEKFDLEVDVYDLERPVTPTPVDAKQQFFSEDEIYQDTEKDMCEDEGVQTEDGEMIGEIPEQKTIYVSGKLVNTASEFVENVLSEARQRVTMETTEEKECITEVETSKTDVVLEYVKERMEEQEEEEQEIEEEEGKETSEQLV</sequence>
<feature type="region of interest" description="Disordered" evidence="1">
    <location>
        <begin position="990"/>
        <end position="1042"/>
    </location>
</feature>
<feature type="compositionally biased region" description="Acidic residues" evidence="1">
    <location>
        <begin position="783"/>
        <end position="792"/>
    </location>
</feature>
<feature type="region of interest" description="Disordered" evidence="1">
    <location>
        <begin position="731"/>
        <end position="758"/>
    </location>
</feature>
<feature type="compositionally biased region" description="Basic and acidic residues" evidence="1">
    <location>
        <begin position="1022"/>
        <end position="1042"/>
    </location>
</feature>
<feature type="compositionally biased region" description="Basic and acidic residues" evidence="1">
    <location>
        <begin position="1"/>
        <end position="29"/>
    </location>
</feature>
<evidence type="ECO:0000256" key="1">
    <source>
        <dbReference type="SAM" id="MobiDB-lite"/>
    </source>
</evidence>
<comment type="caution">
    <text evidence="2">The sequence shown here is derived from an EMBL/GenBank/DDBJ whole genome shotgun (WGS) entry which is preliminary data.</text>
</comment>
<feature type="compositionally biased region" description="Polar residues" evidence="1">
    <location>
        <begin position="1091"/>
        <end position="1100"/>
    </location>
</feature>
<feature type="region of interest" description="Disordered" evidence="1">
    <location>
        <begin position="841"/>
        <end position="871"/>
    </location>
</feature>
<reference evidence="2 3" key="1">
    <citation type="submission" date="2022-12" db="EMBL/GenBank/DDBJ databases">
        <title>Chromosome-level genome of Tegillarca granosa.</title>
        <authorList>
            <person name="Kim J."/>
        </authorList>
    </citation>
    <scope>NUCLEOTIDE SEQUENCE [LARGE SCALE GENOMIC DNA]</scope>
    <source>
        <strain evidence="2">Teg-2019</strain>
        <tissue evidence="2">Adductor muscle</tissue>
    </source>
</reference>
<feature type="region of interest" description="Disordered" evidence="1">
    <location>
        <begin position="307"/>
        <end position="326"/>
    </location>
</feature>
<keyword evidence="3" id="KW-1185">Reference proteome</keyword>
<feature type="compositionally biased region" description="Acidic residues" evidence="1">
    <location>
        <begin position="606"/>
        <end position="616"/>
    </location>
</feature>
<name>A0ABQ9FRY1_TEGGR</name>
<organism evidence="2 3">
    <name type="scientific">Tegillarca granosa</name>
    <name type="common">Malaysian cockle</name>
    <name type="synonym">Anadara granosa</name>
    <dbReference type="NCBI Taxonomy" id="220873"/>
    <lineage>
        <taxon>Eukaryota</taxon>
        <taxon>Metazoa</taxon>
        <taxon>Spiralia</taxon>
        <taxon>Lophotrochozoa</taxon>
        <taxon>Mollusca</taxon>
        <taxon>Bivalvia</taxon>
        <taxon>Autobranchia</taxon>
        <taxon>Pteriomorphia</taxon>
        <taxon>Arcoida</taxon>
        <taxon>Arcoidea</taxon>
        <taxon>Arcidae</taxon>
        <taxon>Tegillarca</taxon>
    </lineage>
</organism>
<feature type="compositionally biased region" description="Low complexity" evidence="1">
    <location>
        <begin position="646"/>
        <end position="655"/>
    </location>
</feature>
<feature type="region of interest" description="Disordered" evidence="1">
    <location>
        <begin position="950"/>
        <end position="976"/>
    </location>
</feature>
<feature type="compositionally biased region" description="Basic and acidic residues" evidence="1">
    <location>
        <begin position="1129"/>
        <end position="1142"/>
    </location>
</feature>
<feature type="region of interest" description="Disordered" evidence="1">
    <location>
        <begin position="181"/>
        <end position="244"/>
    </location>
</feature>
<feature type="compositionally biased region" description="Polar residues" evidence="1">
    <location>
        <begin position="311"/>
        <end position="320"/>
    </location>
</feature>
<feature type="compositionally biased region" description="Low complexity" evidence="1">
    <location>
        <begin position="905"/>
        <end position="917"/>
    </location>
</feature>
<feature type="compositionally biased region" description="Acidic residues" evidence="1">
    <location>
        <begin position="205"/>
        <end position="228"/>
    </location>
</feature>
<protein>
    <submittedName>
        <fullName evidence="2">Uncharacterized protein</fullName>
    </submittedName>
</protein>
<feature type="region of interest" description="Disordered" evidence="1">
    <location>
        <begin position="1477"/>
        <end position="1501"/>
    </location>
</feature>
<feature type="compositionally biased region" description="Basic and acidic residues" evidence="1">
    <location>
        <begin position="181"/>
        <end position="199"/>
    </location>
</feature>
<evidence type="ECO:0000313" key="2">
    <source>
        <dbReference type="EMBL" id="KAJ8318448.1"/>
    </source>
</evidence>
<feature type="compositionally biased region" description="Polar residues" evidence="1">
    <location>
        <begin position="998"/>
        <end position="1013"/>
    </location>
</feature>
<feature type="compositionally biased region" description="Low complexity" evidence="1">
    <location>
        <begin position="853"/>
        <end position="867"/>
    </location>
</feature>
<accession>A0ABQ9FRY1</accession>
<feature type="region of interest" description="Disordered" evidence="1">
    <location>
        <begin position="1336"/>
        <end position="1359"/>
    </location>
</feature>
<feature type="compositionally biased region" description="Acidic residues" evidence="1">
    <location>
        <begin position="1479"/>
        <end position="1493"/>
    </location>
</feature>
<evidence type="ECO:0000313" key="3">
    <source>
        <dbReference type="Proteomes" id="UP001217089"/>
    </source>
</evidence>
<feature type="region of interest" description="Disordered" evidence="1">
    <location>
        <begin position="783"/>
        <end position="828"/>
    </location>
</feature>
<feature type="region of interest" description="Disordered" evidence="1">
    <location>
        <begin position="526"/>
        <end position="569"/>
    </location>
</feature>
<feature type="compositionally biased region" description="Acidic residues" evidence="1">
    <location>
        <begin position="60"/>
        <end position="72"/>
    </location>
</feature>
<proteinExistence type="predicted"/>
<feature type="compositionally biased region" description="Basic and acidic residues" evidence="1">
    <location>
        <begin position="617"/>
        <end position="633"/>
    </location>
</feature>
<feature type="region of interest" description="Disordered" evidence="1">
    <location>
        <begin position="890"/>
        <end position="937"/>
    </location>
</feature>
<feature type="compositionally biased region" description="Basic and acidic residues" evidence="1">
    <location>
        <begin position="559"/>
        <end position="568"/>
    </location>
</feature>
<feature type="region of interest" description="Disordered" evidence="1">
    <location>
        <begin position="1"/>
        <end position="133"/>
    </location>
</feature>
<feature type="region of interest" description="Disordered" evidence="1">
    <location>
        <begin position="1075"/>
        <end position="1159"/>
    </location>
</feature>